<comment type="similarity">
    <text evidence="1 3">Belongs to the zinc-containing alcohol dehydrogenase family. Quinone oxidoreductase subfamily.</text>
</comment>
<evidence type="ECO:0000313" key="5">
    <source>
        <dbReference type="EMBL" id="MCQ3830419.1"/>
    </source>
</evidence>
<keyword evidence="2" id="KW-0521">NADP</keyword>
<dbReference type="Proteomes" id="UP001205566">
    <property type="component" value="Unassembled WGS sequence"/>
</dbReference>
<dbReference type="InterPro" id="IPR014182">
    <property type="entry name" value="ADH_Zn_typ-1"/>
</dbReference>
<keyword evidence="3" id="KW-0479">Metal-binding</keyword>
<dbReference type="NCBIfam" id="TIGR02817">
    <property type="entry name" value="adh_fam_1"/>
    <property type="match status" value="1"/>
</dbReference>
<evidence type="ECO:0000256" key="1">
    <source>
        <dbReference type="ARBA" id="ARBA00010371"/>
    </source>
</evidence>
<evidence type="ECO:0000256" key="3">
    <source>
        <dbReference type="RuleBase" id="RU364000"/>
    </source>
</evidence>
<gene>
    <name evidence="5" type="ORF">HXX02_13270</name>
</gene>
<dbReference type="InterPro" id="IPR020843">
    <property type="entry name" value="ER"/>
</dbReference>
<sequence length="353" mass="37872">MKAVAYTQSLDINAPGALVDVNLPMPHATGRDLLVKVRAISVNPVDTKIRASVAPDKAEHKVLGWDAVGEVVAAGDEVSLFEVGDSVWYAGDLTRQGSNAEYQLVDERIVGIKPASLSDTQAAAMPLTAITAWELLFDRLGFVAQLPAGVKPYAQVFTDTGEAARILIVGAAGGVGSILIQLAKKLTGATVIGTASREKSRSWVMDLGADHVINHHQPMLPQLQALGLNGVTHVISLTHTGEHFDQLVEVLAPQGKLALIDDPQEGLDVLKLKAKSISLHWEFMYTRSMFSTADMQKQHDLLTALSQLIDKGIIRSTQGEHYGAINAENLIRAHKQIESNSSVGKIVLEGFSA</sequence>
<feature type="domain" description="Enoyl reductase (ER)" evidence="4">
    <location>
        <begin position="16"/>
        <end position="348"/>
    </location>
</feature>
<dbReference type="RefSeq" id="WP_255875360.1">
    <property type="nucleotide sequence ID" value="NZ_JACASI010000034.1"/>
</dbReference>
<dbReference type="EMBL" id="JACASI010000034">
    <property type="protein sequence ID" value="MCQ3830419.1"/>
    <property type="molecule type" value="Genomic_DNA"/>
</dbReference>
<dbReference type="Gene3D" id="3.90.180.10">
    <property type="entry name" value="Medium-chain alcohol dehydrogenases, catalytic domain"/>
    <property type="match status" value="1"/>
</dbReference>
<accession>A0ABT1P5K7</accession>
<dbReference type="Gene3D" id="3.40.50.720">
    <property type="entry name" value="NAD(P)-binding Rossmann-like Domain"/>
    <property type="match status" value="1"/>
</dbReference>
<dbReference type="InterPro" id="IPR011032">
    <property type="entry name" value="GroES-like_sf"/>
</dbReference>
<evidence type="ECO:0000313" key="6">
    <source>
        <dbReference type="Proteomes" id="UP001205566"/>
    </source>
</evidence>
<dbReference type="CDD" id="cd08252">
    <property type="entry name" value="AL_MDR"/>
    <property type="match status" value="1"/>
</dbReference>
<dbReference type="InterPro" id="IPR013154">
    <property type="entry name" value="ADH-like_N"/>
</dbReference>
<evidence type="ECO:0000259" key="4">
    <source>
        <dbReference type="SMART" id="SM00829"/>
    </source>
</evidence>
<organism evidence="5 6">
    <name type="scientific">Microbulbifer elongatus</name>
    <dbReference type="NCBI Taxonomy" id="86173"/>
    <lineage>
        <taxon>Bacteria</taxon>
        <taxon>Pseudomonadati</taxon>
        <taxon>Pseudomonadota</taxon>
        <taxon>Gammaproteobacteria</taxon>
        <taxon>Cellvibrionales</taxon>
        <taxon>Microbulbiferaceae</taxon>
        <taxon>Microbulbifer</taxon>
    </lineage>
</organism>
<dbReference type="InterPro" id="IPR013149">
    <property type="entry name" value="ADH-like_C"/>
</dbReference>
<dbReference type="SMART" id="SM00829">
    <property type="entry name" value="PKS_ER"/>
    <property type="match status" value="1"/>
</dbReference>
<dbReference type="InterPro" id="IPR051603">
    <property type="entry name" value="Zinc-ADH_QOR/CCCR"/>
</dbReference>
<comment type="caution">
    <text evidence="5">The sequence shown here is derived from an EMBL/GenBank/DDBJ whole genome shotgun (WGS) entry which is preliminary data.</text>
</comment>
<dbReference type="PANTHER" id="PTHR44154">
    <property type="entry name" value="QUINONE OXIDOREDUCTASE"/>
    <property type="match status" value="1"/>
</dbReference>
<dbReference type="InterPro" id="IPR036291">
    <property type="entry name" value="NAD(P)-bd_dom_sf"/>
</dbReference>
<dbReference type="PANTHER" id="PTHR44154:SF1">
    <property type="entry name" value="QUINONE OXIDOREDUCTASE"/>
    <property type="match status" value="1"/>
</dbReference>
<keyword evidence="6" id="KW-1185">Reference proteome</keyword>
<dbReference type="SUPFAM" id="SSF50129">
    <property type="entry name" value="GroES-like"/>
    <property type="match status" value="1"/>
</dbReference>
<dbReference type="SUPFAM" id="SSF51735">
    <property type="entry name" value="NAD(P)-binding Rossmann-fold domains"/>
    <property type="match status" value="1"/>
</dbReference>
<name>A0ABT1P5K7_9GAMM</name>
<proteinExistence type="inferred from homology"/>
<dbReference type="Pfam" id="PF08240">
    <property type="entry name" value="ADH_N"/>
    <property type="match status" value="1"/>
</dbReference>
<keyword evidence="3" id="KW-0862">Zinc</keyword>
<reference evidence="5" key="1">
    <citation type="thesis" date="2020" institute="Technische Universitat Dresden" country="Dresden, Germany">
        <title>The Agarolytic System of Microbulbifer elongatus PORT2, Isolated from Batu Karas, Pangandaran West Java Indonesia.</title>
        <authorList>
            <person name="Anggraeni S.R."/>
        </authorList>
    </citation>
    <scope>NUCLEOTIDE SEQUENCE</scope>
    <source>
        <strain evidence="5">PORT2</strain>
    </source>
</reference>
<keyword evidence="3" id="KW-0560">Oxidoreductase</keyword>
<evidence type="ECO:0000256" key="2">
    <source>
        <dbReference type="ARBA" id="ARBA00022857"/>
    </source>
</evidence>
<protein>
    <recommendedName>
        <fullName evidence="3">Zinc-type alcohol dehydrogenase-like protein</fullName>
    </recommendedName>
</protein>
<dbReference type="Pfam" id="PF00107">
    <property type="entry name" value="ADH_zinc_N"/>
    <property type="match status" value="1"/>
</dbReference>